<gene>
    <name evidence="5" type="ORF">MAR_002971</name>
</gene>
<feature type="coiled-coil region" evidence="3">
    <location>
        <begin position="93"/>
        <end position="120"/>
    </location>
</feature>
<accession>A0ABY7G4M7</accession>
<organism evidence="5 6">
    <name type="scientific">Mya arenaria</name>
    <name type="common">Soft-shell clam</name>
    <dbReference type="NCBI Taxonomy" id="6604"/>
    <lineage>
        <taxon>Eukaryota</taxon>
        <taxon>Metazoa</taxon>
        <taxon>Spiralia</taxon>
        <taxon>Lophotrochozoa</taxon>
        <taxon>Mollusca</taxon>
        <taxon>Bivalvia</taxon>
        <taxon>Autobranchia</taxon>
        <taxon>Heteroconchia</taxon>
        <taxon>Euheterodonta</taxon>
        <taxon>Imparidentia</taxon>
        <taxon>Neoheterodontei</taxon>
        <taxon>Myida</taxon>
        <taxon>Myoidea</taxon>
        <taxon>Myidae</taxon>
        <taxon>Mya</taxon>
    </lineage>
</organism>
<keyword evidence="1 2" id="KW-1015">Disulfide bond</keyword>
<evidence type="ECO:0000256" key="1">
    <source>
        <dbReference type="ARBA" id="ARBA00023157"/>
    </source>
</evidence>
<keyword evidence="6" id="KW-1185">Reference proteome</keyword>
<comment type="caution">
    <text evidence="2">Lacks conserved residue(s) required for the propagation of feature annotation.</text>
</comment>
<evidence type="ECO:0000256" key="2">
    <source>
        <dbReference type="PROSITE-ProRule" id="PRU00196"/>
    </source>
</evidence>
<proteinExistence type="predicted"/>
<evidence type="ECO:0000313" key="6">
    <source>
        <dbReference type="Proteomes" id="UP001164746"/>
    </source>
</evidence>
<evidence type="ECO:0000256" key="3">
    <source>
        <dbReference type="SAM" id="Coils"/>
    </source>
</evidence>
<dbReference type="PANTHER" id="PTHR48071:SF18">
    <property type="entry name" value="DELETED IN MALIGNANT BRAIN TUMORS 1 PROTEIN-RELATED"/>
    <property type="match status" value="1"/>
</dbReference>
<reference evidence="5" key="1">
    <citation type="submission" date="2022-11" db="EMBL/GenBank/DDBJ databases">
        <title>Centuries of genome instability and evolution in soft-shell clam transmissible cancer (bioRxiv).</title>
        <authorList>
            <person name="Hart S.F.M."/>
            <person name="Yonemitsu M.A."/>
            <person name="Giersch R.M."/>
            <person name="Beal B.F."/>
            <person name="Arriagada G."/>
            <person name="Davis B.W."/>
            <person name="Ostrander E.A."/>
            <person name="Goff S.P."/>
            <person name="Metzger M.J."/>
        </authorList>
    </citation>
    <scope>NUCLEOTIDE SEQUENCE</scope>
    <source>
        <strain evidence="5">MELC-2E11</strain>
        <tissue evidence="5">Siphon/mantle</tissue>
    </source>
</reference>
<feature type="disulfide bond" evidence="2">
    <location>
        <begin position="244"/>
        <end position="254"/>
    </location>
</feature>
<dbReference type="InterPro" id="IPR001190">
    <property type="entry name" value="SRCR"/>
</dbReference>
<keyword evidence="3" id="KW-0175">Coiled coil</keyword>
<dbReference type="EMBL" id="CP111027">
    <property type="protein sequence ID" value="WAR29403.1"/>
    <property type="molecule type" value="Genomic_DNA"/>
</dbReference>
<feature type="domain" description="SRCR" evidence="4">
    <location>
        <begin position="170"/>
        <end position="260"/>
    </location>
</feature>
<dbReference type="InterPro" id="IPR036772">
    <property type="entry name" value="SRCR-like_dom_sf"/>
</dbReference>
<evidence type="ECO:0000313" key="5">
    <source>
        <dbReference type="EMBL" id="WAR29403.1"/>
    </source>
</evidence>
<dbReference type="PROSITE" id="PS50287">
    <property type="entry name" value="SRCR_2"/>
    <property type="match status" value="1"/>
</dbReference>
<dbReference type="Proteomes" id="UP001164746">
    <property type="component" value="Chromosome 16"/>
</dbReference>
<dbReference type="SUPFAM" id="SSF56487">
    <property type="entry name" value="SRCR-like"/>
    <property type="match status" value="1"/>
</dbReference>
<protein>
    <recommendedName>
        <fullName evidence="4">SRCR domain-containing protein</fullName>
    </recommendedName>
</protein>
<dbReference type="PANTHER" id="PTHR48071">
    <property type="entry name" value="SRCR DOMAIN-CONTAINING PROTEIN"/>
    <property type="match status" value="1"/>
</dbReference>
<feature type="non-terminal residue" evidence="5">
    <location>
        <position position="1"/>
    </location>
</feature>
<sequence length="260" mass="29885">MFENVFKAQYMNTVSPRLECNPYACIMSTILRKQEIPFVFPTVVPILSMDTTKESGEQFADDGNNNASHDVLAMAGNIREAYSNDKKDLHFLKHDVKGQLRELEQQMTNLIENLTTNVKQSEQIDLRLNETEAKLNESISSTFRQNEEKLQRSNIEITNDNYYYPCAKDIRLANAHQYRNGEIVGRLEASVTMMNGAHCATICIYTLNVNVVCRTFGFRECDYIVTSYCWRMGSKKKWMDNVKCLGTESSILECPHDGWE</sequence>
<dbReference type="Pfam" id="PF00530">
    <property type="entry name" value="SRCR"/>
    <property type="match status" value="1"/>
</dbReference>
<name>A0ABY7G4M7_MYAAR</name>
<dbReference type="Gene3D" id="3.10.250.10">
    <property type="entry name" value="SRCR-like domain"/>
    <property type="match status" value="1"/>
</dbReference>
<evidence type="ECO:0000259" key="4">
    <source>
        <dbReference type="PROSITE" id="PS50287"/>
    </source>
</evidence>